<keyword evidence="7" id="KW-0446">Lipid-binding</keyword>
<comment type="subcellular location">
    <subcellularLocation>
        <location evidence="1">Endoplasmic reticulum</location>
    </subcellularLocation>
</comment>
<dbReference type="GO" id="GO:0005783">
    <property type="term" value="C:endoplasmic reticulum"/>
    <property type="evidence" value="ECO:0000318"/>
    <property type="project" value="GO_Central"/>
</dbReference>
<evidence type="ECO:0000259" key="9">
    <source>
        <dbReference type="SMART" id="SM01117"/>
    </source>
</evidence>
<protein>
    <submittedName>
        <fullName evidence="10">Membrane steroid-binding protein 2</fullName>
    </submittedName>
</protein>
<sequence length="143" mass="16170">MTEEELRAYNGSDSEKPLLMAIKEKIYDVSTSKMFYSPGGSYAMLAGRDASRALAQLSFKLEDFNGSLEGLSDAQLKILQDWEYKFMDKFARVGQLVLKKTPTENKTEEESFGIRLVLKASKADMLQEIKIVEQHGLQKDSHP</sequence>
<dbReference type="SMART" id="SM01117">
    <property type="entry name" value="Cyt-b5"/>
    <property type="match status" value="1"/>
</dbReference>
<dbReference type="PANTHER" id="PTHR10281">
    <property type="entry name" value="MEMBRANE-ASSOCIATED PROGESTERONE RECEPTOR COMPONENT-RELATED"/>
    <property type="match status" value="1"/>
</dbReference>
<dbReference type="Gene3D" id="3.10.120.10">
    <property type="entry name" value="Cytochrome b5-like heme/steroid binding domain"/>
    <property type="match status" value="1"/>
</dbReference>
<dbReference type="AlphaFoldDB" id="A0A2G2ZS32"/>
<dbReference type="GO" id="GO:0016020">
    <property type="term" value="C:membrane"/>
    <property type="evidence" value="ECO:0000318"/>
    <property type="project" value="GO_Central"/>
</dbReference>
<comment type="similarity">
    <text evidence="8">Belongs to the cytochrome b5 family. MAPR subfamily.</text>
</comment>
<proteinExistence type="inferred from homology"/>
<keyword evidence="11" id="KW-1185">Reference proteome</keyword>
<reference evidence="10 11" key="1">
    <citation type="journal article" date="2014" name="Nat. Genet.">
        <title>Genome sequence of the hot pepper provides insights into the evolution of pungency in Capsicum species.</title>
        <authorList>
            <person name="Kim S."/>
            <person name="Park M."/>
            <person name="Yeom S.I."/>
            <person name="Kim Y.M."/>
            <person name="Lee J.M."/>
            <person name="Lee H.A."/>
            <person name="Seo E."/>
            <person name="Choi J."/>
            <person name="Cheong K."/>
            <person name="Kim K.T."/>
            <person name="Jung K."/>
            <person name="Lee G.W."/>
            <person name="Oh S.K."/>
            <person name="Bae C."/>
            <person name="Kim S.B."/>
            <person name="Lee H.Y."/>
            <person name="Kim S.Y."/>
            <person name="Kim M.S."/>
            <person name="Kang B.C."/>
            <person name="Jo Y.D."/>
            <person name="Yang H.B."/>
            <person name="Jeong H.J."/>
            <person name="Kang W.H."/>
            <person name="Kwon J.K."/>
            <person name="Shin C."/>
            <person name="Lim J.Y."/>
            <person name="Park J.H."/>
            <person name="Huh J.H."/>
            <person name="Kim J.S."/>
            <person name="Kim B.D."/>
            <person name="Cohen O."/>
            <person name="Paran I."/>
            <person name="Suh M.C."/>
            <person name="Lee S.B."/>
            <person name="Kim Y.K."/>
            <person name="Shin Y."/>
            <person name="Noh S.J."/>
            <person name="Park J."/>
            <person name="Seo Y.S."/>
            <person name="Kwon S.Y."/>
            <person name="Kim H.A."/>
            <person name="Park J.M."/>
            <person name="Kim H.J."/>
            <person name="Choi S.B."/>
            <person name="Bosland P.W."/>
            <person name="Reeves G."/>
            <person name="Jo S.H."/>
            <person name="Lee B.W."/>
            <person name="Cho H.T."/>
            <person name="Choi H.S."/>
            <person name="Lee M.S."/>
            <person name="Yu Y."/>
            <person name="Do Choi Y."/>
            <person name="Park B.S."/>
            <person name="van Deynze A."/>
            <person name="Ashrafi H."/>
            <person name="Hill T."/>
            <person name="Kim W.T."/>
            <person name="Pai H.S."/>
            <person name="Ahn H.K."/>
            <person name="Yeam I."/>
            <person name="Giovannoni J.J."/>
            <person name="Rose J.K."/>
            <person name="Sorensen I."/>
            <person name="Lee S.J."/>
            <person name="Kim R.W."/>
            <person name="Choi I.Y."/>
            <person name="Choi B.S."/>
            <person name="Lim J.S."/>
            <person name="Lee Y.H."/>
            <person name="Choi D."/>
        </authorList>
    </citation>
    <scope>NUCLEOTIDE SEQUENCE [LARGE SCALE GENOMIC DNA]</scope>
    <source>
        <strain evidence="11">cv. CM334</strain>
    </source>
</reference>
<evidence type="ECO:0000256" key="7">
    <source>
        <dbReference type="ARBA" id="ARBA00023121"/>
    </source>
</evidence>
<dbReference type="GO" id="GO:0046872">
    <property type="term" value="F:metal ion binding"/>
    <property type="evidence" value="ECO:0007669"/>
    <property type="project" value="UniProtKB-KW"/>
</dbReference>
<dbReference type="PANTHER" id="PTHR10281:SF72">
    <property type="entry name" value="NEUDESIN"/>
    <property type="match status" value="1"/>
</dbReference>
<evidence type="ECO:0000256" key="5">
    <source>
        <dbReference type="ARBA" id="ARBA00022824"/>
    </source>
</evidence>
<evidence type="ECO:0000313" key="11">
    <source>
        <dbReference type="Proteomes" id="UP000222542"/>
    </source>
</evidence>
<keyword evidence="2" id="KW-0349">Heme</keyword>
<feature type="domain" description="Cytochrome b5 heme-binding" evidence="9">
    <location>
        <begin position="1"/>
        <end position="97"/>
    </location>
</feature>
<gene>
    <name evidence="10" type="ORF">T459_13241</name>
</gene>
<dbReference type="InterPro" id="IPR036400">
    <property type="entry name" value="Cyt_B5-like_heme/steroid_sf"/>
</dbReference>
<dbReference type="SUPFAM" id="SSF55856">
    <property type="entry name" value="Cytochrome b5-like heme/steroid binding domain"/>
    <property type="match status" value="1"/>
</dbReference>
<dbReference type="Pfam" id="PF00173">
    <property type="entry name" value="Cyt-b5"/>
    <property type="match status" value="1"/>
</dbReference>
<dbReference type="Gramene" id="PHT84798">
    <property type="protein sequence ID" value="PHT84798"/>
    <property type="gene ID" value="T459_13241"/>
</dbReference>
<evidence type="ECO:0000256" key="4">
    <source>
        <dbReference type="ARBA" id="ARBA00022723"/>
    </source>
</evidence>
<name>A0A2G2ZS32_CAPAN</name>
<keyword evidence="3" id="KW-0754">Steroid-binding</keyword>
<dbReference type="InterPro" id="IPR001199">
    <property type="entry name" value="Cyt_B5-like_heme/steroid-bd"/>
</dbReference>
<organism evidence="10 11">
    <name type="scientific">Capsicum annuum</name>
    <name type="common">Capsicum pepper</name>
    <dbReference type="NCBI Taxonomy" id="4072"/>
    <lineage>
        <taxon>Eukaryota</taxon>
        <taxon>Viridiplantae</taxon>
        <taxon>Streptophyta</taxon>
        <taxon>Embryophyta</taxon>
        <taxon>Tracheophyta</taxon>
        <taxon>Spermatophyta</taxon>
        <taxon>Magnoliopsida</taxon>
        <taxon>eudicotyledons</taxon>
        <taxon>Gunneridae</taxon>
        <taxon>Pentapetalae</taxon>
        <taxon>asterids</taxon>
        <taxon>lamiids</taxon>
        <taxon>Solanales</taxon>
        <taxon>Solanaceae</taxon>
        <taxon>Solanoideae</taxon>
        <taxon>Capsiceae</taxon>
        <taxon>Capsicum</taxon>
    </lineage>
</organism>
<dbReference type="FunFam" id="3.10.120.10:FF:000003">
    <property type="entry name" value="membrane-associated progesterone receptor component 1"/>
    <property type="match status" value="1"/>
</dbReference>
<dbReference type="EMBL" id="AYRZ02000004">
    <property type="protein sequence ID" value="PHT84798.1"/>
    <property type="molecule type" value="Genomic_DNA"/>
</dbReference>
<reference evidence="10 11" key="2">
    <citation type="journal article" date="2017" name="Genome Biol.">
        <title>New reference genome sequences of hot pepper reveal the massive evolution of plant disease-resistance genes by retroduplication.</title>
        <authorList>
            <person name="Kim S."/>
            <person name="Park J."/>
            <person name="Yeom S.I."/>
            <person name="Kim Y.M."/>
            <person name="Seo E."/>
            <person name="Kim K.T."/>
            <person name="Kim M.S."/>
            <person name="Lee J.M."/>
            <person name="Cheong K."/>
            <person name="Shin H.S."/>
            <person name="Kim S.B."/>
            <person name="Han K."/>
            <person name="Lee J."/>
            <person name="Park M."/>
            <person name="Lee H.A."/>
            <person name="Lee H.Y."/>
            <person name="Lee Y."/>
            <person name="Oh S."/>
            <person name="Lee J.H."/>
            <person name="Choi E."/>
            <person name="Choi E."/>
            <person name="Lee S.E."/>
            <person name="Jeon J."/>
            <person name="Kim H."/>
            <person name="Choi G."/>
            <person name="Song H."/>
            <person name="Lee J."/>
            <person name="Lee S.C."/>
            <person name="Kwon J.K."/>
            <person name="Lee H.Y."/>
            <person name="Koo N."/>
            <person name="Hong Y."/>
            <person name="Kim R.W."/>
            <person name="Kang W.H."/>
            <person name="Huh J.H."/>
            <person name="Kang B.C."/>
            <person name="Yang T.J."/>
            <person name="Lee Y.H."/>
            <person name="Bennetzen J.L."/>
            <person name="Choi D."/>
        </authorList>
    </citation>
    <scope>NUCLEOTIDE SEQUENCE [LARGE SCALE GENOMIC DNA]</scope>
    <source>
        <strain evidence="11">cv. CM334</strain>
    </source>
</reference>
<dbReference type="OMA" id="CCESLIR"/>
<keyword evidence="6" id="KW-0408">Iron</keyword>
<evidence type="ECO:0000313" key="10">
    <source>
        <dbReference type="EMBL" id="PHT84798.1"/>
    </source>
</evidence>
<dbReference type="GO" id="GO:0012505">
    <property type="term" value="C:endomembrane system"/>
    <property type="evidence" value="ECO:0000318"/>
    <property type="project" value="GO_Central"/>
</dbReference>
<evidence type="ECO:0000256" key="2">
    <source>
        <dbReference type="ARBA" id="ARBA00022617"/>
    </source>
</evidence>
<keyword evidence="5" id="KW-0256">Endoplasmic reticulum</keyword>
<keyword evidence="4" id="KW-0479">Metal-binding</keyword>
<comment type="caution">
    <text evidence="10">The sequence shown here is derived from an EMBL/GenBank/DDBJ whole genome shotgun (WGS) entry which is preliminary data.</text>
</comment>
<evidence type="ECO:0000256" key="8">
    <source>
        <dbReference type="ARBA" id="ARBA00038357"/>
    </source>
</evidence>
<accession>A0A2G2ZS32</accession>
<evidence type="ECO:0000256" key="3">
    <source>
        <dbReference type="ARBA" id="ARBA00022665"/>
    </source>
</evidence>
<evidence type="ECO:0000256" key="6">
    <source>
        <dbReference type="ARBA" id="ARBA00023004"/>
    </source>
</evidence>
<dbReference type="GO" id="GO:0005496">
    <property type="term" value="F:steroid binding"/>
    <property type="evidence" value="ECO:0007669"/>
    <property type="project" value="UniProtKB-KW"/>
</dbReference>
<dbReference type="Proteomes" id="UP000222542">
    <property type="component" value="Unassembled WGS sequence"/>
</dbReference>
<evidence type="ECO:0000256" key="1">
    <source>
        <dbReference type="ARBA" id="ARBA00004240"/>
    </source>
</evidence>
<dbReference type="InterPro" id="IPR050577">
    <property type="entry name" value="MAPR/NEUFC/NENF-like"/>
</dbReference>